<keyword evidence="4" id="KW-1185">Reference proteome</keyword>
<organism evidence="3 4">
    <name type="scientific">Moniliophthora roreri (strain MCA 2997)</name>
    <name type="common">Cocoa frosty pod rot fungus</name>
    <name type="synonym">Crinipellis roreri</name>
    <dbReference type="NCBI Taxonomy" id="1381753"/>
    <lineage>
        <taxon>Eukaryota</taxon>
        <taxon>Fungi</taxon>
        <taxon>Dikarya</taxon>
        <taxon>Basidiomycota</taxon>
        <taxon>Agaricomycotina</taxon>
        <taxon>Agaricomycetes</taxon>
        <taxon>Agaricomycetidae</taxon>
        <taxon>Agaricales</taxon>
        <taxon>Marasmiineae</taxon>
        <taxon>Marasmiaceae</taxon>
        <taxon>Moniliophthora</taxon>
    </lineage>
</organism>
<protein>
    <recommendedName>
        <fullName evidence="2">Nephrocystin 3-like N-terminal domain-containing protein</fullName>
    </recommendedName>
</protein>
<dbReference type="KEGG" id="mrr:Moror_16922"/>
<dbReference type="EMBL" id="AWSO01001684">
    <property type="protein sequence ID" value="ESK83077.1"/>
    <property type="molecule type" value="Genomic_DNA"/>
</dbReference>
<evidence type="ECO:0000313" key="3">
    <source>
        <dbReference type="EMBL" id="ESK83077.1"/>
    </source>
</evidence>
<evidence type="ECO:0000256" key="1">
    <source>
        <dbReference type="ARBA" id="ARBA00022737"/>
    </source>
</evidence>
<proteinExistence type="predicted"/>
<name>V2WND1_MONRO</name>
<dbReference type="HOGENOM" id="CLU_000288_6_8_1"/>
<sequence>MSISNARGFSVGGGINNVVHGNQSTINYFGDSTDKYTEVLATRVTVNAFHNSEQHYSPPNCHPGMCTEVLVKLSKWIEGNSQSTKIYWVYGPAGVGKSVIAQALAEKYASNQLVGSFFFSHNDSSSDKLHPFVATIAYQFLKSDALRERLGSFII</sequence>
<dbReference type="InterPro" id="IPR027417">
    <property type="entry name" value="P-loop_NTPase"/>
</dbReference>
<dbReference type="SUPFAM" id="SSF52540">
    <property type="entry name" value="P-loop containing nucleoside triphosphate hydrolases"/>
    <property type="match status" value="1"/>
</dbReference>
<keyword evidence="1" id="KW-0677">Repeat</keyword>
<feature type="domain" description="Nephrocystin 3-like N-terminal" evidence="2">
    <location>
        <begin position="73"/>
        <end position="144"/>
    </location>
</feature>
<dbReference type="Pfam" id="PF24883">
    <property type="entry name" value="NPHP3_N"/>
    <property type="match status" value="1"/>
</dbReference>
<reference evidence="3 4" key="1">
    <citation type="journal article" date="2014" name="BMC Genomics">
        <title>Genome and secretome analysis of the hemibiotrophic fungal pathogen, Moniliophthora roreri, which causes frosty pod rot disease of cacao: mechanisms of the biotrophic and necrotrophic phases.</title>
        <authorList>
            <person name="Meinhardt L.W."/>
            <person name="Costa G.G.L."/>
            <person name="Thomazella D.P.T."/>
            <person name="Teixeira P.J.P.L."/>
            <person name="Carazzolle M.F."/>
            <person name="Schuster S.C."/>
            <person name="Carlson J.E."/>
            <person name="Guiltinan M.J."/>
            <person name="Mieczkowski P."/>
            <person name="Farmer A."/>
            <person name="Ramaraj T."/>
            <person name="Crozier J."/>
            <person name="Davis R.E."/>
            <person name="Shao J."/>
            <person name="Melnick R.L."/>
            <person name="Pereira G.A.G."/>
            <person name="Bailey B.A."/>
        </authorList>
    </citation>
    <scope>NUCLEOTIDE SEQUENCE [LARGE SCALE GENOMIC DNA]</scope>
    <source>
        <strain evidence="3 4">MCA 2997</strain>
    </source>
</reference>
<dbReference type="Gene3D" id="3.40.50.300">
    <property type="entry name" value="P-loop containing nucleotide triphosphate hydrolases"/>
    <property type="match status" value="1"/>
</dbReference>
<dbReference type="OrthoDB" id="2928561at2759"/>
<accession>V2WND1</accession>
<dbReference type="AlphaFoldDB" id="V2WND1"/>
<gene>
    <name evidence="3" type="ORF">Moror_16922</name>
</gene>
<evidence type="ECO:0000259" key="2">
    <source>
        <dbReference type="Pfam" id="PF24883"/>
    </source>
</evidence>
<comment type="caution">
    <text evidence="3">The sequence shown here is derived from an EMBL/GenBank/DDBJ whole genome shotgun (WGS) entry which is preliminary data.</text>
</comment>
<dbReference type="Proteomes" id="UP000017559">
    <property type="component" value="Unassembled WGS sequence"/>
</dbReference>
<evidence type="ECO:0000313" key="4">
    <source>
        <dbReference type="Proteomes" id="UP000017559"/>
    </source>
</evidence>
<dbReference type="InterPro" id="IPR056884">
    <property type="entry name" value="NPHP3-like_N"/>
</dbReference>